<accession>A0A0N5BXE9</accession>
<protein>
    <submittedName>
        <fullName evidence="3">Uncharacterized protein</fullName>
    </submittedName>
</protein>
<evidence type="ECO:0000313" key="2">
    <source>
        <dbReference type="Proteomes" id="UP000046392"/>
    </source>
</evidence>
<organism evidence="2 3">
    <name type="scientific">Strongyloides papillosus</name>
    <name type="common">Intestinal threadworm</name>
    <dbReference type="NCBI Taxonomy" id="174720"/>
    <lineage>
        <taxon>Eukaryota</taxon>
        <taxon>Metazoa</taxon>
        <taxon>Ecdysozoa</taxon>
        <taxon>Nematoda</taxon>
        <taxon>Chromadorea</taxon>
        <taxon>Rhabditida</taxon>
        <taxon>Tylenchina</taxon>
        <taxon>Panagrolaimomorpha</taxon>
        <taxon>Strongyloidoidea</taxon>
        <taxon>Strongyloididae</taxon>
        <taxon>Strongyloides</taxon>
    </lineage>
</organism>
<reference evidence="3" key="1">
    <citation type="submission" date="2017-02" db="UniProtKB">
        <authorList>
            <consortium name="WormBaseParasite"/>
        </authorList>
    </citation>
    <scope>IDENTIFICATION</scope>
</reference>
<dbReference type="AlphaFoldDB" id="A0A0N5BXE9"/>
<name>A0A0N5BXE9_STREA</name>
<keyword evidence="1" id="KW-1133">Transmembrane helix</keyword>
<keyword evidence="1" id="KW-0812">Transmembrane</keyword>
<evidence type="ECO:0000313" key="3">
    <source>
        <dbReference type="WBParaSite" id="SPAL_0001048000.1"/>
    </source>
</evidence>
<dbReference type="Proteomes" id="UP000046392">
    <property type="component" value="Unplaced"/>
</dbReference>
<proteinExistence type="predicted"/>
<sequence length="414" mass="48835">MCKMEKRHEAAVPFTDVSDNITRDYSPPPVYTPFGGLDIENNNQRPIIINNRNTHSRTVESPNTSIFIRLKKRLDKISNKTKILTILGIILFFIFIFIVYDISSSELVTEEHKEKHPIEYTIAEILNKDNLKHEKLTFDSIKKQLFLSSFDNVTGTLFVKNYTILRETDDQLDTEEDDYFRSKIIVGKEKYKDCLQYDESFYCCQGNFKTYCYFDNGKRVVESNVPSAELPNQWQRVDEIGRFVTIHNKKERFLLDVRNSKTYNIEDCCKDDESVKSYGFFFPNHDKMTVDELIKDNSELKLCTYTYSNGKTTYKKNRNCQNTLIPFEEEYPNIRFCSNPRYIAIAGHEHLEGQLKWKLSFKFWPDDKIYTMRHIDNSIDQRMVLACDPNDINIYVSVDSKIIKYDIKLPEFED</sequence>
<keyword evidence="1" id="KW-0472">Membrane</keyword>
<keyword evidence="2" id="KW-1185">Reference proteome</keyword>
<dbReference type="WBParaSite" id="SPAL_0001048000.1">
    <property type="protein sequence ID" value="SPAL_0001048000.1"/>
    <property type="gene ID" value="SPAL_0001048000"/>
</dbReference>
<feature type="transmembrane region" description="Helical" evidence="1">
    <location>
        <begin position="81"/>
        <end position="100"/>
    </location>
</feature>
<evidence type="ECO:0000256" key="1">
    <source>
        <dbReference type="SAM" id="Phobius"/>
    </source>
</evidence>